<organism evidence="1">
    <name type="scientific">Trypanosoma vivax (strain Y486)</name>
    <dbReference type="NCBI Taxonomy" id="1055687"/>
    <lineage>
        <taxon>Eukaryota</taxon>
        <taxon>Discoba</taxon>
        <taxon>Euglenozoa</taxon>
        <taxon>Kinetoplastea</taxon>
        <taxon>Metakinetoplastina</taxon>
        <taxon>Trypanosomatida</taxon>
        <taxon>Trypanosomatidae</taxon>
        <taxon>Trypanosoma</taxon>
        <taxon>Duttonella</taxon>
    </lineage>
</organism>
<feature type="non-terminal residue" evidence="1">
    <location>
        <position position="1"/>
    </location>
</feature>
<protein>
    <submittedName>
        <fullName evidence="1">Uncharacterized protein</fullName>
    </submittedName>
</protein>
<gene>
    <name evidence="1" type="ORF">TVY486_0404000</name>
</gene>
<evidence type="ECO:0000313" key="1">
    <source>
        <dbReference type="EMBL" id="CCC47733.1"/>
    </source>
</evidence>
<sequence>EGGSTTGASVGLLTRQRTASGEGVAVLCTQGHAALAASPVRCTTEGAREGLSLRQRRSYVGEAVGISGQKPFIRSGWRGLQDGQFSGDVMPSLAARSERVFLDVVQSCSGRHSDRDRVRPGVKSLGCSSSSSSLETAFDAGAPHGVGDRGRGKVVAPMGDTTRDNALHAAHRHLQSDDVRVSAAANSSVSSILSRAAALLSVGPRTNSAASWPVHSGVEMEDASAVTSHCNKGSHVNKKEKRFHHSKHDGAVRTETVSVSGHALKDKCCEEEVVSQSEKTKGRVNGRRSRHSDDMIFRSTVAPASRRCLTGEDGVKLAKRLDAAVATLERMKHALEKRHVHDGQTLQNVVGTTVHITNGGCTADSVATSSVLRPNHVVEVNGGFLAETEGERRLGKMTRKSYQQWPCHGHLYHWEELSGGFRECCEPSAVAEVQTRSDTRVANASQVGGAVSNLTSSSGGGTCSALHADPLGGAFLKWCNLDDDEYYDYDETDYAGEDAWWFFSYYWSGPTIFASPPPSVPALNLADLRVPDDPSALRKYPIPLPTPLPTTGTGQVDKCSEARARSEDEGDGSRALIARKVQVDGACLIDASRDVETSPTCVPLRSRFFIQSESAAKEWREVKSNVSFLVLGAAERRARRLILQEEKDVWQTTHPLGCSL</sequence>
<dbReference type="VEuPathDB" id="TriTrypDB:TvY486_0404000"/>
<proteinExistence type="predicted"/>
<name>G0TUU6_TRYVY</name>
<dbReference type="AlphaFoldDB" id="G0TUU6"/>
<accession>G0TUU6</accession>
<dbReference type="EMBL" id="HE573020">
    <property type="protein sequence ID" value="CCC47733.1"/>
    <property type="molecule type" value="Genomic_DNA"/>
</dbReference>
<reference evidence="1" key="1">
    <citation type="journal article" date="2012" name="Proc. Natl. Acad. Sci. U.S.A.">
        <title>Antigenic diversity is generated by distinct evolutionary mechanisms in African trypanosome species.</title>
        <authorList>
            <person name="Jackson A.P."/>
            <person name="Berry A."/>
            <person name="Aslett M."/>
            <person name="Allison H.C."/>
            <person name="Burton P."/>
            <person name="Vavrova-Anderson J."/>
            <person name="Brown R."/>
            <person name="Browne H."/>
            <person name="Corton N."/>
            <person name="Hauser H."/>
            <person name="Gamble J."/>
            <person name="Gilderthorp R."/>
            <person name="Marcello L."/>
            <person name="McQuillan J."/>
            <person name="Otto T.D."/>
            <person name="Quail M.A."/>
            <person name="Sanders M.J."/>
            <person name="van Tonder A."/>
            <person name="Ginger M.L."/>
            <person name="Field M.C."/>
            <person name="Barry J.D."/>
            <person name="Hertz-Fowler C."/>
            <person name="Berriman M."/>
        </authorList>
    </citation>
    <scope>NUCLEOTIDE SEQUENCE</scope>
    <source>
        <strain evidence="1">Y486</strain>
    </source>
</reference>